<dbReference type="Pfam" id="PF13830">
    <property type="entry name" value="DUF4192"/>
    <property type="match status" value="1"/>
</dbReference>
<feature type="compositionally biased region" description="Gly residues" evidence="1">
    <location>
        <begin position="445"/>
        <end position="460"/>
    </location>
</feature>
<proteinExistence type="predicted"/>
<dbReference type="Proteomes" id="UP000263377">
    <property type="component" value="Unassembled WGS sequence"/>
</dbReference>
<feature type="region of interest" description="Disordered" evidence="1">
    <location>
        <begin position="354"/>
        <end position="462"/>
    </location>
</feature>
<dbReference type="InterPro" id="IPR025447">
    <property type="entry name" value="DUF4192"/>
</dbReference>
<accession>A0A373A0E3</accession>
<organism evidence="2 3">
    <name type="scientific">Kitasatospora xanthocidica</name>
    <dbReference type="NCBI Taxonomy" id="83382"/>
    <lineage>
        <taxon>Bacteria</taxon>
        <taxon>Bacillati</taxon>
        <taxon>Actinomycetota</taxon>
        <taxon>Actinomycetes</taxon>
        <taxon>Kitasatosporales</taxon>
        <taxon>Streptomycetaceae</taxon>
        <taxon>Kitasatospora</taxon>
    </lineage>
</organism>
<reference evidence="2 3" key="1">
    <citation type="submission" date="2018-08" db="EMBL/GenBank/DDBJ databases">
        <title>Diversity &amp; Physiological Properties of Lignin-Decomposing Actinobacteria from Soil.</title>
        <authorList>
            <person name="Roh S.G."/>
            <person name="Kim S.B."/>
        </authorList>
    </citation>
    <scope>NUCLEOTIDE SEQUENCE [LARGE SCALE GENOMIC DNA]</scope>
    <source>
        <strain evidence="2 3">MMS17-GH009</strain>
    </source>
</reference>
<evidence type="ECO:0000313" key="3">
    <source>
        <dbReference type="Proteomes" id="UP000263377"/>
    </source>
</evidence>
<evidence type="ECO:0000313" key="2">
    <source>
        <dbReference type="EMBL" id="RGD61616.1"/>
    </source>
</evidence>
<name>A0A373A0E3_9ACTN</name>
<comment type="caution">
    <text evidence="2">The sequence shown here is derived from an EMBL/GenBank/DDBJ whole genome shotgun (WGS) entry which is preliminary data.</text>
</comment>
<dbReference type="RefSeq" id="WP_117489739.1">
    <property type="nucleotide sequence ID" value="NZ_QVIG01000001.1"/>
</dbReference>
<gene>
    <name evidence="2" type="ORF">DR950_31135</name>
</gene>
<sequence>MNAMNNEHVILSLGPASDHRQVVMRGPADMAELLPYFLGFYPDDSIVAVGLHGPGLHQGGVIRADLPRSPAQWPAAAEETAALLVALSERHGARPLQVLLYLCQDRGTAHAPPVVDGLRPLAEALRAAFGRRGVAVKEALCVSDGRWWSFLCRGDGCCDAAGNPVRRSPEPGPAAAAATVAGLVPRGSRKAIIGGLDPVGPPADAAQREALARAEAVDALAREQRLALLDQAFAEFRAGARELDADRTAQLLLALRDRLVRDRGVEYARPDELAPAERLWRFLARRAVPPYEGCAVAPLTLLAWTSWVAGDTATARVVLGHVLRLAPGYLLAELLYESLNDGMTPQGLLAAVEAQRRRREEPGDATVPGEEPRPPAGGAPNAEAPPPAQGAPLRDDAGPGPAAPGAGEAPGERPGRSAGARRHRRGGRRKGSSTASVPTDPGQGAPDGSGGPEPDGGGAGAVALLSAPGRAVAPGHARVAGERFARGLRLGRAAACVPAVARTGHHRCRGVRRAAGGGHRAH</sequence>
<dbReference type="AlphaFoldDB" id="A0A373A0E3"/>
<keyword evidence="3" id="KW-1185">Reference proteome</keyword>
<feature type="compositionally biased region" description="Basic residues" evidence="1">
    <location>
        <begin position="419"/>
        <end position="431"/>
    </location>
</feature>
<protein>
    <submittedName>
        <fullName evidence="2">DUF4192 domain-containing protein</fullName>
    </submittedName>
</protein>
<evidence type="ECO:0000256" key="1">
    <source>
        <dbReference type="SAM" id="MobiDB-lite"/>
    </source>
</evidence>
<feature type="compositionally biased region" description="Low complexity" evidence="1">
    <location>
        <begin position="398"/>
        <end position="409"/>
    </location>
</feature>
<dbReference type="EMBL" id="QVIG01000001">
    <property type="protein sequence ID" value="RGD61616.1"/>
    <property type="molecule type" value="Genomic_DNA"/>
</dbReference>